<proteinExistence type="predicted"/>
<reference evidence="1 2" key="1">
    <citation type="journal article" date="2022" name="Plant J.">
        <title>Chromosome-level genome of Camellia lanceoleosa provides a valuable resource for understanding genome evolution and self-incompatibility.</title>
        <authorList>
            <person name="Gong W."/>
            <person name="Xiao S."/>
            <person name="Wang L."/>
            <person name="Liao Z."/>
            <person name="Chang Y."/>
            <person name="Mo W."/>
            <person name="Hu G."/>
            <person name="Li W."/>
            <person name="Zhao G."/>
            <person name="Zhu H."/>
            <person name="Hu X."/>
            <person name="Ji K."/>
            <person name="Xiang X."/>
            <person name="Song Q."/>
            <person name="Yuan D."/>
            <person name="Jin S."/>
            <person name="Zhang L."/>
        </authorList>
    </citation>
    <scope>NUCLEOTIDE SEQUENCE [LARGE SCALE GENOMIC DNA]</scope>
    <source>
        <strain evidence="1">SQ_2022a</strain>
    </source>
</reference>
<dbReference type="Proteomes" id="UP001060215">
    <property type="component" value="Chromosome 1"/>
</dbReference>
<dbReference type="EMBL" id="CM045758">
    <property type="protein sequence ID" value="KAI8032919.1"/>
    <property type="molecule type" value="Genomic_DNA"/>
</dbReference>
<gene>
    <name evidence="1" type="ORF">LOK49_LG01G02689</name>
</gene>
<name>A0ACC0J6N9_9ERIC</name>
<evidence type="ECO:0000313" key="2">
    <source>
        <dbReference type="Proteomes" id="UP001060215"/>
    </source>
</evidence>
<accession>A0ACC0J6N9</accession>
<evidence type="ECO:0000313" key="1">
    <source>
        <dbReference type="EMBL" id="KAI8032919.1"/>
    </source>
</evidence>
<organism evidence="1 2">
    <name type="scientific">Camellia lanceoleosa</name>
    <dbReference type="NCBI Taxonomy" id="1840588"/>
    <lineage>
        <taxon>Eukaryota</taxon>
        <taxon>Viridiplantae</taxon>
        <taxon>Streptophyta</taxon>
        <taxon>Embryophyta</taxon>
        <taxon>Tracheophyta</taxon>
        <taxon>Spermatophyta</taxon>
        <taxon>Magnoliopsida</taxon>
        <taxon>eudicotyledons</taxon>
        <taxon>Gunneridae</taxon>
        <taxon>Pentapetalae</taxon>
        <taxon>asterids</taxon>
        <taxon>Ericales</taxon>
        <taxon>Theaceae</taxon>
        <taxon>Camellia</taxon>
    </lineage>
</organism>
<comment type="caution">
    <text evidence="1">The sequence shown here is derived from an EMBL/GenBank/DDBJ whole genome shotgun (WGS) entry which is preliminary data.</text>
</comment>
<keyword evidence="2" id="KW-1185">Reference proteome</keyword>
<protein>
    <submittedName>
        <fullName evidence="1">Uncharacterized protein</fullName>
    </submittedName>
</protein>
<sequence>MLARMRNFKMFWDIFKKILKVEFQLRTWGRNLAVMVHFYPPISALLFDSRHSMACNACWMGCSTCKVAFYSLIVYFATSMGTHTLAAHQVMMQLCGMCTVFGEPLSQTAQSFMPELMYGVNQNLAEDLGTCVEYGFVSRLVSSPNPMRLTSGRSSEYLDFIEYAQAPCTPGLMEEPNLSKVQEASACDDHLELGEESNLSNILL</sequence>